<dbReference type="Gramene" id="OB02G15220.1">
    <property type="protein sequence ID" value="OB02G15220.1"/>
    <property type="gene ID" value="OB02G15220"/>
</dbReference>
<dbReference type="STRING" id="4533.J3LA55"/>
<dbReference type="HOGENOM" id="CLU_088059_0_0_1"/>
<sequence length="233" mass="24718">MASIAAVLPLPTYLALPDSPLSIPSGAMRAPGGSGTAMDFKKSFLKNLLSSLQSCSSSKAAAMTLQERKHAVKSSADIAMAAAARGGTAGAGRWPHALLASSSSSSCKMQGKVTRCKSIVRRCCHKRRRGGGSSSGGTSFFARTALGGGSEAARRLVRKRTMVLRRMVPGGELLDETSLLREAMDYVAHLHAQVDVLRRVSRAVQRSNASSVGFAQFKEGTVQISELLRVRRK</sequence>
<dbReference type="eggNOG" id="ENOG502RYWW">
    <property type="taxonomic scope" value="Eukaryota"/>
</dbReference>
<keyword evidence="6" id="KW-1185">Reference proteome</keyword>
<dbReference type="Proteomes" id="UP000006038">
    <property type="component" value="Unassembled WGS sequence"/>
</dbReference>
<comment type="similarity">
    <text evidence="1">Belongs to the bHLH protein family.</text>
</comment>
<evidence type="ECO:0000256" key="2">
    <source>
        <dbReference type="ARBA" id="ARBA00023015"/>
    </source>
</evidence>
<dbReference type="Pfam" id="PF26576">
    <property type="entry name" value="IBH1_N"/>
    <property type="match status" value="1"/>
</dbReference>
<evidence type="ECO:0000259" key="4">
    <source>
        <dbReference type="Pfam" id="PF26576"/>
    </source>
</evidence>
<proteinExistence type="inferred from homology"/>
<evidence type="ECO:0000256" key="3">
    <source>
        <dbReference type="ARBA" id="ARBA00023163"/>
    </source>
</evidence>
<dbReference type="GO" id="GO:0046983">
    <property type="term" value="F:protein dimerization activity"/>
    <property type="evidence" value="ECO:0007669"/>
    <property type="project" value="InterPro"/>
</dbReference>
<dbReference type="GO" id="GO:0006355">
    <property type="term" value="P:regulation of DNA-templated transcription"/>
    <property type="evidence" value="ECO:0007669"/>
    <property type="project" value="InterPro"/>
</dbReference>
<dbReference type="InterPro" id="IPR059002">
    <property type="entry name" value="IBH1_N"/>
</dbReference>
<dbReference type="EnsemblPlants" id="OB02G15220.1">
    <property type="protein sequence ID" value="OB02G15220.1"/>
    <property type="gene ID" value="OB02G15220"/>
</dbReference>
<evidence type="ECO:0000313" key="6">
    <source>
        <dbReference type="Proteomes" id="UP000006038"/>
    </source>
</evidence>
<protein>
    <recommendedName>
        <fullName evidence="4">IBH1-like N-terminal domain-containing protein</fullName>
    </recommendedName>
</protein>
<evidence type="ECO:0000256" key="1">
    <source>
        <dbReference type="ARBA" id="ARBA00005510"/>
    </source>
</evidence>
<dbReference type="AlphaFoldDB" id="J3LA55"/>
<name>J3LA55_ORYBR</name>
<dbReference type="OMA" id="ARWPRAI"/>
<organism evidence="5">
    <name type="scientific">Oryza brachyantha</name>
    <name type="common">malo sina</name>
    <dbReference type="NCBI Taxonomy" id="4533"/>
    <lineage>
        <taxon>Eukaryota</taxon>
        <taxon>Viridiplantae</taxon>
        <taxon>Streptophyta</taxon>
        <taxon>Embryophyta</taxon>
        <taxon>Tracheophyta</taxon>
        <taxon>Spermatophyta</taxon>
        <taxon>Magnoliopsida</taxon>
        <taxon>Liliopsida</taxon>
        <taxon>Poales</taxon>
        <taxon>Poaceae</taxon>
        <taxon>BOP clade</taxon>
        <taxon>Oryzoideae</taxon>
        <taxon>Oryzeae</taxon>
        <taxon>Oryzinae</taxon>
        <taxon>Oryza</taxon>
    </lineage>
</organism>
<feature type="domain" description="IBH1-like N-terminal" evidence="4">
    <location>
        <begin position="39"/>
        <end position="104"/>
    </location>
</feature>
<dbReference type="SUPFAM" id="SSF47459">
    <property type="entry name" value="HLH, helix-loop-helix DNA-binding domain"/>
    <property type="match status" value="1"/>
</dbReference>
<evidence type="ECO:0000313" key="5">
    <source>
        <dbReference type="EnsemblPlants" id="OB02G15220.1"/>
    </source>
</evidence>
<dbReference type="PANTHER" id="PTHR33124">
    <property type="entry name" value="TRANSCRIPTION FACTOR IBH1-LIKE 1"/>
    <property type="match status" value="1"/>
</dbReference>
<reference evidence="5" key="1">
    <citation type="submission" date="2013-04" db="UniProtKB">
        <authorList>
            <consortium name="EnsemblPlants"/>
        </authorList>
    </citation>
    <scope>IDENTIFICATION</scope>
</reference>
<keyword evidence="2" id="KW-0805">Transcription regulation</keyword>
<dbReference type="PANTHER" id="PTHR33124:SF16">
    <property type="entry name" value="OS02G0178700 PROTEIN"/>
    <property type="match status" value="1"/>
</dbReference>
<dbReference type="InterPro" id="IPR044660">
    <property type="entry name" value="IBH1-like"/>
</dbReference>
<dbReference type="InterPro" id="IPR036638">
    <property type="entry name" value="HLH_DNA-bd_sf"/>
</dbReference>
<keyword evidence="3" id="KW-0804">Transcription</keyword>
<accession>J3LA55</accession>